<feature type="transmembrane region" description="Helical" evidence="1">
    <location>
        <begin position="77"/>
        <end position="103"/>
    </location>
</feature>
<keyword evidence="1" id="KW-0472">Membrane</keyword>
<dbReference type="EMBL" id="OZ035826">
    <property type="protein sequence ID" value="CAL1602995.1"/>
    <property type="molecule type" value="Genomic_DNA"/>
</dbReference>
<evidence type="ECO:0000313" key="2">
    <source>
        <dbReference type="EMBL" id="CAL1602995.1"/>
    </source>
</evidence>
<evidence type="ECO:0000313" key="3">
    <source>
        <dbReference type="Proteomes" id="UP001497482"/>
    </source>
</evidence>
<name>A0AAV2LP69_KNICA</name>
<feature type="transmembrane region" description="Helical" evidence="1">
    <location>
        <begin position="109"/>
        <end position="128"/>
    </location>
</feature>
<accession>A0AAV2LP69</accession>
<reference evidence="2 3" key="1">
    <citation type="submission" date="2024-04" db="EMBL/GenBank/DDBJ databases">
        <authorList>
            <person name="Waldvogel A.-M."/>
            <person name="Schoenle A."/>
        </authorList>
    </citation>
    <scope>NUCLEOTIDE SEQUENCE [LARGE SCALE GENOMIC DNA]</scope>
</reference>
<sequence>MGVFWVGMGVWVVMVEGLVKWVWGLGDDGGNMVGGLVWGGLGIKGDRVFGVDGEGDWVERGGVVGWCGWGCGGWGVVVLWVFGGGCGWLVGVGVLVVGVWGLWWCVGWWGGWWGGWLVCVGCLVGWCWGGRLGGGGRENGGEEGGGMR</sequence>
<dbReference type="AlphaFoldDB" id="A0AAV2LP69"/>
<keyword evidence="3" id="KW-1185">Reference proteome</keyword>
<keyword evidence="1" id="KW-1133">Transmembrane helix</keyword>
<keyword evidence="1" id="KW-0812">Transmembrane</keyword>
<organism evidence="2 3">
    <name type="scientific">Knipowitschia caucasica</name>
    <name type="common">Caucasian dwarf goby</name>
    <name type="synonym">Pomatoschistus caucasicus</name>
    <dbReference type="NCBI Taxonomy" id="637954"/>
    <lineage>
        <taxon>Eukaryota</taxon>
        <taxon>Metazoa</taxon>
        <taxon>Chordata</taxon>
        <taxon>Craniata</taxon>
        <taxon>Vertebrata</taxon>
        <taxon>Euteleostomi</taxon>
        <taxon>Actinopterygii</taxon>
        <taxon>Neopterygii</taxon>
        <taxon>Teleostei</taxon>
        <taxon>Neoteleostei</taxon>
        <taxon>Acanthomorphata</taxon>
        <taxon>Gobiaria</taxon>
        <taxon>Gobiiformes</taxon>
        <taxon>Gobioidei</taxon>
        <taxon>Gobiidae</taxon>
        <taxon>Gobiinae</taxon>
        <taxon>Knipowitschia</taxon>
    </lineage>
</organism>
<protein>
    <submittedName>
        <fullName evidence="2">Uncharacterized protein</fullName>
    </submittedName>
</protein>
<proteinExistence type="predicted"/>
<gene>
    <name evidence="2" type="ORF">KC01_LOCUS30725</name>
</gene>
<evidence type="ECO:0000256" key="1">
    <source>
        <dbReference type="SAM" id="Phobius"/>
    </source>
</evidence>
<dbReference type="Proteomes" id="UP001497482">
    <property type="component" value="Chromosome 4"/>
</dbReference>